<dbReference type="EMBL" id="FWXV01000002">
    <property type="protein sequence ID" value="SMC89392.1"/>
    <property type="molecule type" value="Genomic_DNA"/>
</dbReference>
<dbReference type="OrthoDB" id="4772420at2"/>
<proteinExistence type="predicted"/>
<name>A0A1Y5XEN6_KIBAR</name>
<keyword evidence="3" id="KW-1185">Reference proteome</keyword>
<dbReference type="Pfam" id="PF12740">
    <property type="entry name" value="PETase"/>
    <property type="match status" value="1"/>
</dbReference>
<dbReference type="RefSeq" id="WP_084426291.1">
    <property type="nucleotide sequence ID" value="NZ_FWXV01000002.1"/>
</dbReference>
<dbReference type="PANTHER" id="PTHR33428">
    <property type="entry name" value="CHLOROPHYLLASE-2, CHLOROPLASTIC"/>
    <property type="match status" value="1"/>
</dbReference>
<evidence type="ECO:0000313" key="3">
    <source>
        <dbReference type="Proteomes" id="UP000192674"/>
    </source>
</evidence>
<dbReference type="Proteomes" id="UP000192674">
    <property type="component" value="Unassembled WGS sequence"/>
</dbReference>
<organism evidence="2 3">
    <name type="scientific">Kibdelosporangium aridum</name>
    <dbReference type="NCBI Taxonomy" id="2030"/>
    <lineage>
        <taxon>Bacteria</taxon>
        <taxon>Bacillati</taxon>
        <taxon>Actinomycetota</taxon>
        <taxon>Actinomycetes</taxon>
        <taxon>Pseudonocardiales</taxon>
        <taxon>Pseudonocardiaceae</taxon>
        <taxon>Kibdelosporangium</taxon>
    </lineage>
</organism>
<reference evidence="2 3" key="1">
    <citation type="submission" date="2017-04" db="EMBL/GenBank/DDBJ databases">
        <authorList>
            <person name="Afonso C.L."/>
            <person name="Miller P.J."/>
            <person name="Scott M.A."/>
            <person name="Spackman E."/>
            <person name="Goraichik I."/>
            <person name="Dimitrov K.M."/>
            <person name="Suarez D.L."/>
            <person name="Swayne D.E."/>
        </authorList>
    </citation>
    <scope>NUCLEOTIDE SEQUENCE [LARGE SCALE GENOMIC DNA]</scope>
    <source>
        <strain evidence="2 3">DSM 43828</strain>
    </source>
</reference>
<gene>
    <name evidence="2" type="ORF">SAMN05661093_02543</name>
</gene>
<dbReference type="InterPro" id="IPR029058">
    <property type="entry name" value="AB_hydrolase_fold"/>
</dbReference>
<sequence length="269" mass="28357">MARAKQLAHDLALPGPHSVLRGDLGLVGQPGVLFTPTSGRDLPAVAFGHGWLQPPLRYRGLMRHLATHGIVVAAPSTHVGPLGSHRLFAADLRTALQTCVSVQLGEGQVRVSPDRLGIAGHCFGGGSAVLAAAEDPRVRAVATLAAAEARPSAVEAARHCRMPGLHLTAGLDLVAPPVGNAELIARAWAGPVQVRELPKAGHLGFTEGRHWSQLLLAGKGQRKTQRISRALLTAFFLKHLTGTSAYDELLEHDVRGAKIQESPVLHPGV</sequence>
<evidence type="ECO:0000259" key="1">
    <source>
        <dbReference type="Pfam" id="PF12740"/>
    </source>
</evidence>
<keyword evidence="2" id="KW-0378">Hydrolase</keyword>
<protein>
    <submittedName>
        <fullName evidence="2">Dienelactone hydrolase</fullName>
    </submittedName>
</protein>
<accession>A0A1Y5XEN6</accession>
<dbReference type="GO" id="GO:0016787">
    <property type="term" value="F:hydrolase activity"/>
    <property type="evidence" value="ECO:0007669"/>
    <property type="project" value="UniProtKB-KW"/>
</dbReference>
<dbReference type="SUPFAM" id="SSF53474">
    <property type="entry name" value="alpha/beta-Hydrolases"/>
    <property type="match status" value="1"/>
</dbReference>
<dbReference type="PANTHER" id="PTHR33428:SF14">
    <property type="entry name" value="CARBOXYLESTERASE TYPE B DOMAIN-CONTAINING PROTEIN"/>
    <property type="match status" value="1"/>
</dbReference>
<dbReference type="AlphaFoldDB" id="A0A1Y5XEN6"/>
<dbReference type="InterPro" id="IPR041127">
    <property type="entry name" value="PET_hydrolase/cutinase-like"/>
</dbReference>
<dbReference type="Gene3D" id="3.40.50.1820">
    <property type="entry name" value="alpha/beta hydrolase"/>
    <property type="match status" value="1"/>
</dbReference>
<feature type="domain" description="PET hydrolase/cutinase-like" evidence="1">
    <location>
        <begin position="32"/>
        <end position="180"/>
    </location>
</feature>
<evidence type="ECO:0000313" key="2">
    <source>
        <dbReference type="EMBL" id="SMC89392.1"/>
    </source>
</evidence>